<organism evidence="2 3">
    <name type="scientific">Thalictrum thalictroides</name>
    <name type="common">Rue-anemone</name>
    <name type="synonym">Anemone thalictroides</name>
    <dbReference type="NCBI Taxonomy" id="46969"/>
    <lineage>
        <taxon>Eukaryota</taxon>
        <taxon>Viridiplantae</taxon>
        <taxon>Streptophyta</taxon>
        <taxon>Embryophyta</taxon>
        <taxon>Tracheophyta</taxon>
        <taxon>Spermatophyta</taxon>
        <taxon>Magnoliopsida</taxon>
        <taxon>Ranunculales</taxon>
        <taxon>Ranunculaceae</taxon>
        <taxon>Thalictroideae</taxon>
        <taxon>Thalictrum</taxon>
    </lineage>
</organism>
<dbReference type="PANTHER" id="PTHR33710:SF64">
    <property type="entry name" value="ENDONUCLEASE_EXONUCLEASE_PHOSPHATASE DOMAIN-CONTAINING PROTEIN"/>
    <property type="match status" value="1"/>
</dbReference>
<comment type="caution">
    <text evidence="2">The sequence shown here is derived from an EMBL/GenBank/DDBJ whole genome shotgun (WGS) entry which is preliminary data.</text>
</comment>
<name>A0A7J6W9P9_THATH</name>
<feature type="domain" description="Endonuclease/exonuclease/phosphatase" evidence="1">
    <location>
        <begin position="46"/>
        <end position="168"/>
    </location>
</feature>
<dbReference type="InterPro" id="IPR036691">
    <property type="entry name" value="Endo/exonu/phosph_ase_sf"/>
</dbReference>
<keyword evidence="3" id="KW-1185">Reference proteome</keyword>
<dbReference type="AlphaFoldDB" id="A0A7J6W9P9"/>
<gene>
    <name evidence="2" type="ORF">FRX31_016734</name>
</gene>
<reference evidence="2 3" key="1">
    <citation type="submission" date="2020-06" db="EMBL/GenBank/DDBJ databases">
        <title>Transcriptomic and genomic resources for Thalictrum thalictroides and T. hernandezii: Facilitating candidate gene discovery in an emerging model plant lineage.</title>
        <authorList>
            <person name="Arias T."/>
            <person name="Riano-Pachon D.M."/>
            <person name="Di Stilio V.S."/>
        </authorList>
    </citation>
    <scope>NUCLEOTIDE SEQUENCE [LARGE SCALE GENOMIC DNA]</scope>
    <source>
        <strain evidence="3">cv. WT478/WT964</strain>
        <tissue evidence="2">Leaves</tissue>
    </source>
</reference>
<dbReference type="Pfam" id="PF03372">
    <property type="entry name" value="Exo_endo_phos"/>
    <property type="match status" value="1"/>
</dbReference>
<dbReference type="InterPro" id="IPR005135">
    <property type="entry name" value="Endo/exonuclease/phosphatase"/>
</dbReference>
<evidence type="ECO:0000259" key="1">
    <source>
        <dbReference type="Pfam" id="PF03372"/>
    </source>
</evidence>
<evidence type="ECO:0000313" key="2">
    <source>
        <dbReference type="EMBL" id="KAF5193677.1"/>
    </source>
</evidence>
<dbReference type="SUPFAM" id="SSF56219">
    <property type="entry name" value="DNase I-like"/>
    <property type="match status" value="1"/>
</dbReference>
<accession>A0A7J6W9P9</accession>
<evidence type="ECO:0000313" key="3">
    <source>
        <dbReference type="Proteomes" id="UP000554482"/>
    </source>
</evidence>
<dbReference type="PANTHER" id="PTHR33710">
    <property type="entry name" value="BNAC02G09200D PROTEIN"/>
    <property type="match status" value="1"/>
</dbReference>
<dbReference type="EMBL" id="JABWDY010019753">
    <property type="protein sequence ID" value="KAF5193677.1"/>
    <property type="molecule type" value="Genomic_DNA"/>
</dbReference>
<dbReference type="GO" id="GO:0003824">
    <property type="term" value="F:catalytic activity"/>
    <property type="evidence" value="ECO:0007669"/>
    <property type="project" value="InterPro"/>
</dbReference>
<dbReference type="OrthoDB" id="1930966at2759"/>
<dbReference type="Gene3D" id="3.60.10.10">
    <property type="entry name" value="Endonuclease/exonuclease/phosphatase"/>
    <property type="match status" value="1"/>
</dbReference>
<protein>
    <recommendedName>
        <fullName evidence="1">Endonuclease/exonuclease/phosphatase domain-containing protein</fullName>
    </recommendedName>
</protein>
<sequence>MEKKDPRGRVSILWDPLAIKLTKLTSSDQYIHTKIQDLSSRNSYALTIVYARNARHDILKLWNDLIDIGKSCNEPWILLGDFNSCKEVADKVGGSKLHPRDARDFNNFISDCELDEMKACGDFFSWTNRVTGEGRILCRIDRCLINPLWHVAFKDSFVNYVHQGVSDHCPLIIQWKNYAEREKLKLWSKLHFGNMAEKTKLAKENLNRIQTEIQKRPLDSTLSDLEKRAIKEYTELAGRDEASLQQKAKADN</sequence>
<dbReference type="Proteomes" id="UP000554482">
    <property type="component" value="Unassembled WGS sequence"/>
</dbReference>
<proteinExistence type="predicted"/>